<dbReference type="AlphaFoldDB" id="A0AAD5VC02"/>
<protein>
    <recommendedName>
        <fullName evidence="4">F-box domain-containing protein</fullName>
    </recommendedName>
</protein>
<organism evidence="2 3">
    <name type="scientific">Meripilus lineatus</name>
    <dbReference type="NCBI Taxonomy" id="2056292"/>
    <lineage>
        <taxon>Eukaryota</taxon>
        <taxon>Fungi</taxon>
        <taxon>Dikarya</taxon>
        <taxon>Basidiomycota</taxon>
        <taxon>Agaricomycotina</taxon>
        <taxon>Agaricomycetes</taxon>
        <taxon>Polyporales</taxon>
        <taxon>Meripilaceae</taxon>
        <taxon>Meripilus</taxon>
    </lineage>
</organism>
<evidence type="ECO:0000313" key="2">
    <source>
        <dbReference type="EMBL" id="KAJ3489931.1"/>
    </source>
</evidence>
<keyword evidence="3" id="KW-1185">Reference proteome</keyword>
<gene>
    <name evidence="2" type="ORF">NLI96_g1794</name>
</gene>
<sequence>MSSGESQENPPDLVAPHELLQKMTTLLQTSWPITNRYSRRGVPSLEIGRARIDNEIRQVADALDLLTNTTICTLRSQRNSLASVSLLAQENRSHQQSPLAAIFEIAAEGGRDFRTLLSISHSCSYWRKVCIETEALYRFIDVSVMPVTLAEHFLTRSPTPFILLYRQSVFTGMLELSPNESRALTFCRDKISRAREAHFSFSRIPLWLHSMPAPRLQKFVLNSSARYLPEVNPTILDTLFGDSAPQLRELSMTGSRILWSSKIYRGLRKLSISLEQFTISQPLSSRDGDVLLILENSPFLEELSLQHPPMRKDFPLARNPFDLPRLQSVSLDLVTSDKSISREESSEAGQDREVATRPIQIMFASTGDMLETLSYMRALDLASSLEIVKIIDNNATFAAGDVLQAIKMSSRISELHLEGCATSVLCLLTAQVLYSRVPVGSNLHTLLFHRVTVSQDEVVDLCQSLSGRLRRICFTSCTFHDYDKEEALLASLRGGGIGEVSSSDAFYISNKPKKPAKQPSRNPEPEPKRPPPSPPPPQPPRRSNQPSQSSTSRKKKGNPPQTEERGGKSGRGKGKKKK</sequence>
<evidence type="ECO:0000313" key="3">
    <source>
        <dbReference type="Proteomes" id="UP001212997"/>
    </source>
</evidence>
<accession>A0AAD5VC02</accession>
<dbReference type="SUPFAM" id="SSF52047">
    <property type="entry name" value="RNI-like"/>
    <property type="match status" value="1"/>
</dbReference>
<dbReference type="Proteomes" id="UP001212997">
    <property type="component" value="Unassembled WGS sequence"/>
</dbReference>
<proteinExistence type="predicted"/>
<reference evidence="2" key="1">
    <citation type="submission" date="2022-07" db="EMBL/GenBank/DDBJ databases">
        <title>Genome Sequence of Physisporinus lineatus.</title>
        <authorList>
            <person name="Buettner E."/>
        </authorList>
    </citation>
    <scope>NUCLEOTIDE SEQUENCE</scope>
    <source>
        <strain evidence="2">VT162</strain>
    </source>
</reference>
<feature type="compositionally biased region" description="Pro residues" evidence="1">
    <location>
        <begin position="530"/>
        <end position="540"/>
    </location>
</feature>
<feature type="compositionally biased region" description="Basic residues" evidence="1">
    <location>
        <begin position="568"/>
        <end position="578"/>
    </location>
</feature>
<feature type="region of interest" description="Disordered" evidence="1">
    <location>
        <begin position="506"/>
        <end position="578"/>
    </location>
</feature>
<name>A0AAD5VC02_9APHY</name>
<dbReference type="EMBL" id="JANAWD010000036">
    <property type="protein sequence ID" value="KAJ3489931.1"/>
    <property type="molecule type" value="Genomic_DNA"/>
</dbReference>
<feature type="compositionally biased region" description="Low complexity" evidence="1">
    <location>
        <begin position="541"/>
        <end position="551"/>
    </location>
</feature>
<evidence type="ECO:0000256" key="1">
    <source>
        <dbReference type="SAM" id="MobiDB-lite"/>
    </source>
</evidence>
<comment type="caution">
    <text evidence="2">The sequence shown here is derived from an EMBL/GenBank/DDBJ whole genome shotgun (WGS) entry which is preliminary data.</text>
</comment>
<evidence type="ECO:0008006" key="4">
    <source>
        <dbReference type="Google" id="ProtNLM"/>
    </source>
</evidence>